<dbReference type="GO" id="GO:0141221">
    <property type="term" value="F:histone deacetylase activity, hydrolytic mechanism"/>
    <property type="evidence" value="ECO:0007669"/>
    <property type="project" value="UniProtKB-EC"/>
</dbReference>
<evidence type="ECO:0000259" key="3">
    <source>
        <dbReference type="Pfam" id="PF00850"/>
    </source>
</evidence>
<evidence type="ECO:0000256" key="1">
    <source>
        <dbReference type="ARBA" id="ARBA00048287"/>
    </source>
</evidence>
<sequence>MVFCTILDRSLVYFVQFHSARTAFFHSSRTALPCISRCFVTAMSSEPPPPRSSNPPRRAAASAREHIRRNPRRHAHRGRQLFHADDALFVADPEALTRKRTGIVYDEVFLQHQCEWFPQHDECPERLSKIIERCEELDLLSSCTRVPVRPATMEELEAVHPRSGYLDLLEKCRGMRDLEQLEDFCRYFDCLYLHPRSVDVAENAVGGTVDLVSRIAKGELQNGFSLVRPPGHHAGLVPNGYCVFNNLAVAAQAALNKGESRRLLIIDWDVHHGQGTQHIFAGDDRVLLVGIHRFENGAFWPCLAEGSMLSDVELPPTNVDSHLARTAKNILNLPLTKTELGDADYLALWFHVVLPAAFKFNPDLVLVSASAVNHMRLSPALFPHLVRPLMSLAEGKVALVL</sequence>
<protein>
    <recommendedName>
        <fullName evidence="3">Histone deacetylase domain-containing protein</fullName>
    </recommendedName>
</protein>
<feature type="region of interest" description="Disordered" evidence="2">
    <location>
        <begin position="45"/>
        <end position="76"/>
    </location>
</feature>
<comment type="catalytic activity">
    <reaction evidence="1">
        <text>N(6)-acetyl-L-lysyl-[histone] + H2O = L-lysyl-[histone] + acetate</text>
        <dbReference type="Rhea" id="RHEA:58196"/>
        <dbReference type="Rhea" id="RHEA-COMP:9845"/>
        <dbReference type="Rhea" id="RHEA-COMP:11338"/>
        <dbReference type="ChEBI" id="CHEBI:15377"/>
        <dbReference type="ChEBI" id="CHEBI:29969"/>
        <dbReference type="ChEBI" id="CHEBI:30089"/>
        <dbReference type="ChEBI" id="CHEBI:61930"/>
        <dbReference type="EC" id="3.5.1.98"/>
    </reaction>
</comment>
<accession>A0A7R8WSR3</accession>
<feature type="non-terminal residue" evidence="4">
    <location>
        <position position="1"/>
    </location>
</feature>
<dbReference type="InterPro" id="IPR000286">
    <property type="entry name" value="HDACs"/>
</dbReference>
<feature type="domain" description="Histone deacetylase" evidence="3">
    <location>
        <begin position="120"/>
        <end position="370"/>
    </location>
</feature>
<dbReference type="InterPro" id="IPR023801">
    <property type="entry name" value="His_deacetylse_dom"/>
</dbReference>
<proteinExistence type="predicted"/>
<evidence type="ECO:0000313" key="4">
    <source>
        <dbReference type="EMBL" id="CAD7236526.1"/>
    </source>
</evidence>
<name>A0A7R8WSR3_9CRUS</name>
<dbReference type="InterPro" id="IPR037138">
    <property type="entry name" value="His_deacetylse_dom_sf"/>
</dbReference>
<dbReference type="Pfam" id="PF00850">
    <property type="entry name" value="Hist_deacetyl"/>
    <property type="match status" value="1"/>
</dbReference>
<dbReference type="PRINTS" id="PR01270">
    <property type="entry name" value="HDASUPER"/>
</dbReference>
<gene>
    <name evidence="4" type="ORF">CTOB1V02_LOCUS14341</name>
</gene>
<dbReference type="InterPro" id="IPR023696">
    <property type="entry name" value="Ureohydrolase_dom_sf"/>
</dbReference>
<evidence type="ECO:0000256" key="2">
    <source>
        <dbReference type="SAM" id="MobiDB-lite"/>
    </source>
</evidence>
<reference evidence="4" key="1">
    <citation type="submission" date="2020-11" db="EMBL/GenBank/DDBJ databases">
        <authorList>
            <person name="Tran Van P."/>
        </authorList>
    </citation>
    <scope>NUCLEOTIDE SEQUENCE</scope>
</reference>
<dbReference type="GO" id="GO:0040029">
    <property type="term" value="P:epigenetic regulation of gene expression"/>
    <property type="evidence" value="ECO:0007669"/>
    <property type="project" value="TreeGrafter"/>
</dbReference>
<dbReference type="Gene3D" id="3.40.800.20">
    <property type="entry name" value="Histone deacetylase domain"/>
    <property type="match status" value="1"/>
</dbReference>
<dbReference type="EMBL" id="OB679715">
    <property type="protein sequence ID" value="CAD7236526.1"/>
    <property type="molecule type" value="Genomic_DNA"/>
</dbReference>
<dbReference type="AlphaFoldDB" id="A0A7R8WSR3"/>
<dbReference type="SUPFAM" id="SSF52768">
    <property type="entry name" value="Arginase/deacetylase"/>
    <property type="match status" value="1"/>
</dbReference>
<organism evidence="4">
    <name type="scientific">Cyprideis torosa</name>
    <dbReference type="NCBI Taxonomy" id="163714"/>
    <lineage>
        <taxon>Eukaryota</taxon>
        <taxon>Metazoa</taxon>
        <taxon>Ecdysozoa</taxon>
        <taxon>Arthropoda</taxon>
        <taxon>Crustacea</taxon>
        <taxon>Oligostraca</taxon>
        <taxon>Ostracoda</taxon>
        <taxon>Podocopa</taxon>
        <taxon>Podocopida</taxon>
        <taxon>Cytherocopina</taxon>
        <taxon>Cytheroidea</taxon>
        <taxon>Cytherideidae</taxon>
        <taxon>Cyprideis</taxon>
    </lineage>
</organism>
<dbReference type="PANTHER" id="PTHR10625:SF45">
    <property type="entry name" value="HISTONE DEACETYLASE DOMAIN-CONTAINING PROTEIN"/>
    <property type="match status" value="1"/>
</dbReference>
<dbReference type="OrthoDB" id="424012at2759"/>
<dbReference type="PANTHER" id="PTHR10625">
    <property type="entry name" value="HISTONE DEACETYLASE HDAC1-RELATED"/>
    <property type="match status" value="1"/>
</dbReference>
<feature type="compositionally biased region" description="Basic residues" evidence="2">
    <location>
        <begin position="66"/>
        <end position="76"/>
    </location>
</feature>
<dbReference type="GO" id="GO:0000118">
    <property type="term" value="C:histone deacetylase complex"/>
    <property type="evidence" value="ECO:0007669"/>
    <property type="project" value="TreeGrafter"/>
</dbReference>